<evidence type="ECO:0000259" key="1">
    <source>
        <dbReference type="Pfam" id="PF00535"/>
    </source>
</evidence>
<protein>
    <submittedName>
        <fullName evidence="3">Glycosyltransferase involved in cell wall biosynthesis</fullName>
    </submittedName>
</protein>
<evidence type="ECO:0000313" key="3">
    <source>
        <dbReference type="EMBL" id="MET3791752.1"/>
    </source>
</evidence>
<dbReference type="Gene3D" id="3.40.50.150">
    <property type="entry name" value="Vaccinia Virus protein VP39"/>
    <property type="match status" value="1"/>
</dbReference>
<reference evidence="3 4" key="1">
    <citation type="submission" date="2024-06" db="EMBL/GenBank/DDBJ databases">
        <title>Genomic Encyclopedia of Type Strains, Phase IV (KMG-IV): sequencing the most valuable type-strain genomes for metagenomic binning, comparative biology and taxonomic classification.</title>
        <authorList>
            <person name="Goeker M."/>
        </authorList>
    </citation>
    <scope>NUCLEOTIDE SEQUENCE [LARGE SCALE GENOMIC DNA]</scope>
    <source>
        <strain evidence="3 4">DSM 27865</strain>
    </source>
</reference>
<dbReference type="Proteomes" id="UP001549076">
    <property type="component" value="Unassembled WGS sequence"/>
</dbReference>
<dbReference type="InterPro" id="IPR029063">
    <property type="entry name" value="SAM-dependent_MTases_sf"/>
</dbReference>
<dbReference type="Pfam" id="PF00535">
    <property type="entry name" value="Glycos_transf_2"/>
    <property type="match status" value="2"/>
</dbReference>
<feature type="domain" description="Spore protein YkvP/CgeB glycosyl transferase-like" evidence="2">
    <location>
        <begin position="1059"/>
        <end position="1193"/>
    </location>
</feature>
<proteinExistence type="predicted"/>
<dbReference type="RefSeq" id="WP_354194091.1">
    <property type="nucleotide sequence ID" value="NZ_JBEPML010000005.1"/>
</dbReference>
<dbReference type="InterPro" id="IPR055259">
    <property type="entry name" value="YkvP/CgeB_Glyco_trans-like"/>
</dbReference>
<dbReference type="InterPro" id="IPR029044">
    <property type="entry name" value="Nucleotide-diphossugar_trans"/>
</dbReference>
<dbReference type="CDD" id="cd04186">
    <property type="entry name" value="GT_2_like_c"/>
    <property type="match status" value="1"/>
</dbReference>
<dbReference type="SUPFAM" id="SSF53448">
    <property type="entry name" value="Nucleotide-diphospho-sugar transferases"/>
    <property type="match status" value="2"/>
</dbReference>
<name>A0ABV2N1N9_9HYPH</name>
<keyword evidence="4" id="KW-1185">Reference proteome</keyword>
<sequence length="1197" mass="133761">MGTHYGFSYFAFCEAVAAAGLQTECFAVDTWQGDEHAGLYGEEVYDRVTQENVHYSFSTLLRKTFAEALNDIEDGSVDLLHVDGRHFYEDVKEDFESWIPKLSRRAIVLFHDTEVRNRGFGVFRYWEELVKQFPAVNFPYQHGLGVLFFGDEFTDEIAELVDLLTTTMGRELVTSFFTLAGERFFLEQQITALLAQVAGLGSDALLPDSPAAPMPREIQALPDRVISVMAKRDAIFADKLSIKEGELRNKDRSIAELADGLRRAQKLLRKPMQSALRRNLAKFAVKHLFMLSDEQRDRLTASIAKREYRTMFGLLDPKGQFRPSAATTLAAVAPPPARLVPVDPKFSPEASEAWKATLRGTVARLAADPPLVSIIMPTKNRLHVIEHAILSVLAQNYGNWELIIVDDGSSDGTVEAIPERWTDPRIRLLHTEGRGVCAARNTGLKTAQGDIIAYLDDDNRWRPDYLEITLLEMLRSGASCCYSAVRRLHSGFDNPEVADTLWVAFDLPRLKLANYIDLNVFAHRRHVFEELGGFDETLRRMVDWDLIIRYCAVHPPALCNSIGADYDNSHNAQRISVTEHISYLFVVRNKHMIDWAGLRSSVGARDPELVSVIICVYNNPELTDKCLTSIFRHEAGLPFEVVVVDNGSNAQTVDLLRDWAEREPRIKLLLNPENMNFSLGNNLGFAMSRGEKVVFLNNDTEVTPEWLRSLLAPLEREEIRAVQPKLVFPDGTVQSIGLIFSDHSPFAYGLYTGRPSDDPLTGRRRWFKALTAACIALRASDFVEACGFDPLFVNGQEDVDLCLRIGQGKPVFTCATDSVVIHHEGKSEGRGKAIPVNRAIFAERWSGKIIGDDKAHYDADGVVVESYAPSSMQLAKMGLATQIPRLVYPRPPAPALAVGVTALRLRIPCPRPQLKDRWGDYHFAVALAKSSARLGLETRIDFLESWSDPAAKGEADLVLRGLSMFPTPPAGSTGPRLMWMISHPDKVTEEEIDGYDSVFVASDHWARELGNRGLKPTIRPLLQCTETERFNLDARIGAPRHERLYVGNSRKILRSTIAKAIAEEVPLDIYGEMWEGLAPSDWIRAENVANIRLPAYYAAAGVVLNDHWDSMRSYGFVSNRIFDVLATGAPLLTDSVAAMPEEVRAACTILEDGASLRAGIEAAKTRRSQAEREEIADWITQQHSFGARVREICAALR</sequence>
<dbReference type="CDD" id="cd00761">
    <property type="entry name" value="Glyco_tranf_GTA_type"/>
    <property type="match status" value="1"/>
</dbReference>
<dbReference type="PANTHER" id="PTHR43179">
    <property type="entry name" value="RHAMNOSYLTRANSFERASE WBBL"/>
    <property type="match status" value="1"/>
</dbReference>
<dbReference type="PANTHER" id="PTHR43179:SF7">
    <property type="entry name" value="RHAMNOSYLTRANSFERASE WBBL"/>
    <property type="match status" value="1"/>
</dbReference>
<evidence type="ECO:0000313" key="4">
    <source>
        <dbReference type="Proteomes" id="UP001549076"/>
    </source>
</evidence>
<accession>A0ABV2N1N9</accession>
<dbReference type="InterPro" id="IPR001173">
    <property type="entry name" value="Glyco_trans_2-like"/>
</dbReference>
<evidence type="ECO:0000259" key="2">
    <source>
        <dbReference type="Pfam" id="PF13524"/>
    </source>
</evidence>
<feature type="domain" description="Glycosyltransferase 2-like" evidence="1">
    <location>
        <begin position="611"/>
        <end position="730"/>
    </location>
</feature>
<dbReference type="Gene3D" id="3.90.550.10">
    <property type="entry name" value="Spore Coat Polysaccharide Biosynthesis Protein SpsA, Chain A"/>
    <property type="match status" value="2"/>
</dbReference>
<dbReference type="SUPFAM" id="SSF53335">
    <property type="entry name" value="S-adenosyl-L-methionine-dependent methyltransferases"/>
    <property type="match status" value="1"/>
</dbReference>
<dbReference type="Pfam" id="PF13578">
    <property type="entry name" value="Methyltransf_24"/>
    <property type="match status" value="1"/>
</dbReference>
<organism evidence="3 4">
    <name type="scientific">Aquamicrobium terrae</name>
    <dbReference type="NCBI Taxonomy" id="1324945"/>
    <lineage>
        <taxon>Bacteria</taxon>
        <taxon>Pseudomonadati</taxon>
        <taxon>Pseudomonadota</taxon>
        <taxon>Alphaproteobacteria</taxon>
        <taxon>Hyphomicrobiales</taxon>
        <taxon>Phyllobacteriaceae</taxon>
        <taxon>Aquamicrobium</taxon>
    </lineage>
</organism>
<gene>
    <name evidence="3" type="ORF">ABID37_001960</name>
</gene>
<dbReference type="EMBL" id="JBEPML010000005">
    <property type="protein sequence ID" value="MET3791752.1"/>
    <property type="molecule type" value="Genomic_DNA"/>
</dbReference>
<feature type="domain" description="Glycosyltransferase 2-like" evidence="1">
    <location>
        <begin position="373"/>
        <end position="486"/>
    </location>
</feature>
<dbReference type="Pfam" id="PF13524">
    <property type="entry name" value="Glyco_trans_1_2"/>
    <property type="match status" value="1"/>
</dbReference>
<comment type="caution">
    <text evidence="3">The sequence shown here is derived from an EMBL/GenBank/DDBJ whole genome shotgun (WGS) entry which is preliminary data.</text>
</comment>